<dbReference type="Proteomes" id="UP000754883">
    <property type="component" value="Unassembled WGS sequence"/>
</dbReference>
<organism evidence="2 3">
    <name type="scientific">Clonostachys byssicola</name>
    <dbReference type="NCBI Taxonomy" id="160290"/>
    <lineage>
        <taxon>Eukaryota</taxon>
        <taxon>Fungi</taxon>
        <taxon>Dikarya</taxon>
        <taxon>Ascomycota</taxon>
        <taxon>Pezizomycotina</taxon>
        <taxon>Sordariomycetes</taxon>
        <taxon>Hypocreomycetidae</taxon>
        <taxon>Hypocreales</taxon>
        <taxon>Bionectriaceae</taxon>
        <taxon>Clonostachys</taxon>
    </lineage>
</organism>
<dbReference type="AlphaFoldDB" id="A0A9N9UMG8"/>
<sequence length="326" mass="36041">MADWVTGSKRHGPHDGHDEQEVTDDAAKRPCLAGNNQLTEAELAMFDFDRASGPNEGFDACLSMDCLMNVFQNPDDATQTISYTGTEPFLADIEYGKASLEKAPQQTPMEEHNDIEDTRPNVSNEELPPPHDTCFGVITVSAISEYNGNKKSLESPVSVEHSKAILRLQLKSSGEYAGFVKSEILAQLLQRKSISVDGKIRAPSEHGTCSKYSGKRELRLVVYGYKSEADAIGNALGDSSFCLQHPSAKDLEPSMDYHNPHLLLRPGSKMPSLELLSIESNTEGAKLDTMDEYSKAHVMRLFDQATHSFTKFEFPTSPRLKSILNR</sequence>
<feature type="compositionally biased region" description="Basic and acidic residues" evidence="1">
    <location>
        <begin position="13"/>
        <end position="24"/>
    </location>
</feature>
<proteinExistence type="predicted"/>
<gene>
    <name evidence="2" type="ORF">CBYS24578_00014361</name>
</gene>
<evidence type="ECO:0000313" key="2">
    <source>
        <dbReference type="EMBL" id="CAG9996119.1"/>
    </source>
</evidence>
<accession>A0A9N9UMG8</accession>
<protein>
    <submittedName>
        <fullName evidence="2">Uncharacterized protein</fullName>
    </submittedName>
</protein>
<reference evidence="2 3" key="2">
    <citation type="submission" date="2021-10" db="EMBL/GenBank/DDBJ databases">
        <authorList>
            <person name="Piombo E."/>
        </authorList>
    </citation>
    <scope>NUCLEOTIDE SEQUENCE [LARGE SCALE GENOMIC DNA]</scope>
</reference>
<keyword evidence="3" id="KW-1185">Reference proteome</keyword>
<comment type="caution">
    <text evidence="2">The sequence shown here is derived from an EMBL/GenBank/DDBJ whole genome shotgun (WGS) entry which is preliminary data.</text>
</comment>
<reference evidence="3" key="1">
    <citation type="submission" date="2019-06" db="EMBL/GenBank/DDBJ databases">
        <authorList>
            <person name="Broberg M."/>
        </authorList>
    </citation>
    <scope>NUCLEOTIDE SEQUENCE [LARGE SCALE GENOMIC DNA]</scope>
</reference>
<feature type="region of interest" description="Disordered" evidence="1">
    <location>
        <begin position="1"/>
        <end position="24"/>
    </location>
</feature>
<evidence type="ECO:0000256" key="1">
    <source>
        <dbReference type="SAM" id="MobiDB-lite"/>
    </source>
</evidence>
<evidence type="ECO:0000313" key="3">
    <source>
        <dbReference type="Proteomes" id="UP000754883"/>
    </source>
</evidence>
<name>A0A9N9UMG8_9HYPO</name>
<dbReference type="OrthoDB" id="448448at2759"/>
<dbReference type="EMBL" id="CABFNO020001538">
    <property type="protein sequence ID" value="CAG9996119.1"/>
    <property type="molecule type" value="Genomic_DNA"/>
</dbReference>